<dbReference type="KEGG" id="xtr:100127716"/>
<dbReference type="DNASU" id="100127716"/>
<feature type="domain" description="Ig-like" evidence="11">
    <location>
        <begin position="35"/>
        <end position="122"/>
    </location>
</feature>
<dbReference type="PANTHER" id="PTHR21462">
    <property type="entry name" value="CELL SURFACE GLYCOPROTEIN OX2 RECEPTOR PRECURSOR"/>
    <property type="match status" value="1"/>
</dbReference>
<evidence type="ECO:0000256" key="6">
    <source>
        <dbReference type="ARBA" id="ARBA00023157"/>
    </source>
</evidence>
<keyword evidence="5 9" id="KW-0472">Membrane</keyword>
<keyword evidence="14" id="KW-1185">Reference proteome</keyword>
<dbReference type="PANTHER" id="PTHR21462:SF2">
    <property type="entry name" value="CELL SURFACE GLYCOPROTEIN CD200 RECEPTOR 2"/>
    <property type="match status" value="1"/>
</dbReference>
<accession>F7CHK1</accession>
<protein>
    <submittedName>
        <fullName evidence="12">LOC100127716 protein</fullName>
    </submittedName>
    <submittedName>
        <fullName evidence="13">Uncharacterized XB5962421</fullName>
    </submittedName>
    <submittedName>
        <fullName evidence="15">Uncharacterized protein LOC100127716 precursor</fullName>
    </submittedName>
</protein>
<dbReference type="InterPro" id="IPR040012">
    <property type="entry name" value="CD200R"/>
</dbReference>
<sequence length="304" mass="33893">MVFLQATRFVLCLILFIPANVVAAGHASADATEKPETGSHPILVSVPRGETAVMECKYKVPTGETFIMITWKFHRSDQSHCIYSNKRNQTFNNCSSRIEFNSSSLRIYNATETDDGTYRCEVVTADGTFFHNVVLQVVVKPSVTLISNRHGFPECRAHGGNPAANISWIPEGSISTNRAMEPDRSWIVSSTYTATSSNVTQVTCIVSHPTFAQPQNYSISIAPYKGSTYILLLTIPLVVLVILIIVGFLFFWTMSQRLRACLSKEIKNTTVTPQDTNEQNKEEVEPYASYTQKINTIYNSISEI</sequence>
<evidence type="ECO:0000256" key="5">
    <source>
        <dbReference type="ARBA" id="ARBA00023136"/>
    </source>
</evidence>
<dbReference type="InterPro" id="IPR013106">
    <property type="entry name" value="Ig_V-set"/>
</dbReference>
<dbReference type="GO" id="GO:0009897">
    <property type="term" value="C:external side of plasma membrane"/>
    <property type="evidence" value="ECO:0000318"/>
    <property type="project" value="GO_Central"/>
</dbReference>
<comment type="similarity">
    <text evidence="2">Belongs to the CD200R family.</text>
</comment>
<keyword evidence="4 9" id="KW-1133">Transmembrane helix</keyword>
<dbReference type="OMA" id="MKAGTNM"/>
<evidence type="ECO:0000256" key="8">
    <source>
        <dbReference type="ARBA" id="ARBA00023180"/>
    </source>
</evidence>
<dbReference type="GO" id="GO:0150077">
    <property type="term" value="P:regulation of neuroinflammatory response"/>
    <property type="evidence" value="ECO:0007669"/>
    <property type="project" value="InterPro"/>
</dbReference>
<dbReference type="Pfam" id="PF08205">
    <property type="entry name" value="C2-set_2"/>
    <property type="match status" value="1"/>
</dbReference>
<dbReference type="Gene3D" id="2.60.40.10">
    <property type="entry name" value="Immunoglobulins"/>
    <property type="match status" value="2"/>
</dbReference>
<reference evidence="12" key="2">
    <citation type="submission" date="2007-11" db="EMBL/GenBank/DDBJ databases">
        <authorList>
            <consortium name="NIH - Xenopus Gene Collection (XGC) project"/>
        </authorList>
    </citation>
    <scope>NUCLEOTIDE SEQUENCE [LARGE SCALE MRNA]</scope>
    <source>
        <strain evidence="12">N6</strain>
        <tissue evidence="12">Heart</tissue>
    </source>
</reference>
<evidence type="ECO:0000313" key="16">
    <source>
        <dbReference type="Xenbase" id="XB-GENE-5962422"/>
    </source>
</evidence>
<dbReference type="InterPro" id="IPR013162">
    <property type="entry name" value="CD80_C2-set"/>
</dbReference>
<name>A8WGX7_XENTR</name>
<evidence type="ECO:0000313" key="15">
    <source>
        <dbReference type="RefSeq" id="NP_001106521.1"/>
    </source>
</evidence>
<dbReference type="InterPro" id="IPR036179">
    <property type="entry name" value="Ig-like_dom_sf"/>
</dbReference>
<evidence type="ECO:0000313" key="13">
    <source>
        <dbReference type="Ensembl" id="ENSXETP00000057540"/>
    </source>
</evidence>
<evidence type="ECO:0000256" key="4">
    <source>
        <dbReference type="ARBA" id="ARBA00022989"/>
    </source>
</evidence>
<evidence type="ECO:0000313" key="14">
    <source>
        <dbReference type="Proteomes" id="UP000008143"/>
    </source>
</evidence>
<dbReference type="PaxDb" id="8364-ENSXETP00000057540"/>
<dbReference type="FunFam" id="2.60.40.10:FF:002547">
    <property type="entry name" value="Cell surface glycoprotein CD200 receptor 1-A"/>
    <property type="match status" value="1"/>
</dbReference>
<evidence type="ECO:0000259" key="11">
    <source>
        <dbReference type="PROSITE" id="PS50835"/>
    </source>
</evidence>
<feature type="domain" description="Ig-like" evidence="11">
    <location>
        <begin position="155"/>
        <end position="220"/>
    </location>
</feature>
<dbReference type="InterPro" id="IPR007110">
    <property type="entry name" value="Ig-like_dom"/>
</dbReference>
<dbReference type="Ensembl" id="ENSXETT00000057540">
    <property type="protein sequence ID" value="ENSXETP00000057540"/>
    <property type="gene ID" value="ENSXETG00000031021"/>
</dbReference>
<dbReference type="GO" id="GO:0038023">
    <property type="term" value="F:signaling receptor activity"/>
    <property type="evidence" value="ECO:0000318"/>
    <property type="project" value="GO_Central"/>
</dbReference>
<dbReference type="SMART" id="SM00409">
    <property type="entry name" value="IG"/>
    <property type="match status" value="1"/>
</dbReference>
<reference evidence="13" key="4">
    <citation type="submission" date="2020-05" db="UniProtKB">
        <authorList>
            <consortium name="Ensembl"/>
        </authorList>
    </citation>
    <scope>IDENTIFICATION</scope>
</reference>
<dbReference type="PROSITE" id="PS50835">
    <property type="entry name" value="IG_LIKE"/>
    <property type="match status" value="2"/>
</dbReference>
<keyword evidence="10 15" id="KW-0732">Signal</keyword>
<evidence type="ECO:0000256" key="9">
    <source>
        <dbReference type="SAM" id="Phobius"/>
    </source>
</evidence>
<keyword evidence="7" id="KW-0675">Receptor</keyword>
<reference evidence="15" key="5">
    <citation type="submission" date="2025-04" db="UniProtKB">
        <authorList>
            <consortium name="RefSeq"/>
        </authorList>
    </citation>
    <scope>IDENTIFICATION</scope>
</reference>
<feature type="chain" id="PRO_5033207401" evidence="10 15">
    <location>
        <begin position="24"/>
        <end position="304"/>
    </location>
</feature>
<dbReference type="AlphaFoldDB" id="A8WGX7"/>
<dbReference type="GeneTree" id="ENSGT00390000014496"/>
<evidence type="ECO:0000256" key="2">
    <source>
        <dbReference type="ARBA" id="ARBA00008215"/>
    </source>
</evidence>
<dbReference type="Proteomes" id="UP000008143">
    <property type="component" value="Chromosome 2"/>
</dbReference>
<dbReference type="CTD" id="100127716"/>
<dbReference type="EMBL" id="BC154893">
    <property type="protein sequence ID" value="AAI54894.1"/>
    <property type="molecule type" value="mRNA"/>
</dbReference>
<proteinExistence type="evidence at transcript level"/>
<evidence type="ECO:0000256" key="3">
    <source>
        <dbReference type="ARBA" id="ARBA00022692"/>
    </source>
</evidence>
<evidence type="ECO:0000256" key="10">
    <source>
        <dbReference type="SAM" id="SignalP"/>
    </source>
</evidence>
<evidence type="ECO:0000313" key="12">
    <source>
        <dbReference type="EMBL" id="AAI54894.1"/>
    </source>
</evidence>
<dbReference type="GeneID" id="100127716"/>
<dbReference type="Bgee" id="ENSXETG00000031021">
    <property type="expression patterns" value="Expressed in liver and 6 other cell types or tissues"/>
</dbReference>
<accession>A8WGX7</accession>
<organism evidence="12">
    <name type="scientific">Xenopus tropicalis</name>
    <name type="common">Western clawed frog</name>
    <name type="synonym">Silurana tropicalis</name>
    <dbReference type="NCBI Taxonomy" id="8364"/>
    <lineage>
        <taxon>Eukaryota</taxon>
        <taxon>Metazoa</taxon>
        <taxon>Chordata</taxon>
        <taxon>Craniata</taxon>
        <taxon>Vertebrata</taxon>
        <taxon>Euteleostomi</taxon>
        <taxon>Amphibia</taxon>
        <taxon>Batrachia</taxon>
        <taxon>Anura</taxon>
        <taxon>Pipoidea</taxon>
        <taxon>Pipidae</taxon>
        <taxon>Xenopodinae</taxon>
        <taxon>Xenopus</taxon>
        <taxon>Silurana</taxon>
    </lineage>
</organism>
<feature type="signal peptide" evidence="10">
    <location>
        <begin position="1"/>
        <end position="23"/>
    </location>
</feature>
<dbReference type="HOGENOM" id="CLU_069156_0_0_1"/>
<dbReference type="SUPFAM" id="SSF48726">
    <property type="entry name" value="Immunoglobulin"/>
    <property type="match status" value="2"/>
</dbReference>
<keyword evidence="8" id="KW-0325">Glycoprotein</keyword>
<evidence type="ECO:0000256" key="7">
    <source>
        <dbReference type="ARBA" id="ARBA00023170"/>
    </source>
</evidence>
<dbReference type="InterPro" id="IPR003599">
    <property type="entry name" value="Ig_sub"/>
</dbReference>
<dbReference type="STRING" id="8364.ENSXETP00000032372"/>
<keyword evidence="3 9" id="KW-0812">Transmembrane</keyword>
<dbReference type="Pfam" id="PF07686">
    <property type="entry name" value="V-set"/>
    <property type="match status" value="1"/>
</dbReference>
<dbReference type="InterPro" id="IPR013783">
    <property type="entry name" value="Ig-like_fold"/>
</dbReference>
<gene>
    <name evidence="16" type="primary">cd200r1.2</name>
    <name evidence="12 15" type="synonym">LOC100127716</name>
    <name evidence="13" type="synonym">XB5962421</name>
</gene>
<dbReference type="RefSeq" id="NP_001106521.1">
    <property type="nucleotide sequence ID" value="NM_001113050.1"/>
</dbReference>
<dbReference type="eggNOG" id="ENOG502S9IV">
    <property type="taxonomic scope" value="Eukaryota"/>
</dbReference>
<reference evidence="15" key="1">
    <citation type="journal article" date="2002" name="Dev. Dyn.">
        <title>Genetic and genomic tools for Xenopus research: The NIH Xenopus initiative.</title>
        <authorList>
            <person name="Klein S.L."/>
            <person name="Strausberg R.L."/>
            <person name="Wagner L."/>
            <person name="Pontius J."/>
            <person name="Clifton S.W."/>
            <person name="Richardson P."/>
        </authorList>
    </citation>
    <scope>NUCLEOTIDE SEQUENCE</scope>
</reference>
<comment type="subcellular location">
    <subcellularLocation>
        <location evidence="1">Membrane</location>
        <topology evidence="1">Single-pass membrane protein</topology>
    </subcellularLocation>
</comment>
<dbReference type="AGR" id="Xenbase:XB-GENE-5962422"/>
<keyword evidence="6" id="KW-1015">Disulfide bond</keyword>
<dbReference type="OrthoDB" id="8915654at2759"/>
<evidence type="ECO:0000256" key="1">
    <source>
        <dbReference type="ARBA" id="ARBA00004167"/>
    </source>
</evidence>
<feature type="transmembrane region" description="Helical" evidence="9">
    <location>
        <begin position="229"/>
        <end position="252"/>
    </location>
</feature>
<dbReference type="Xenbase" id="XB-GENE-5962422">
    <property type="gene designation" value="cd200r1.2"/>
</dbReference>
<reference evidence="13" key="3">
    <citation type="journal article" date="2010" name="Science">
        <title>The genome of the Western clawed frog Xenopus tropicalis.</title>
        <authorList>
            <person name="Hellsten U."/>
            <person name="Harland R.M."/>
            <person name="Gilchrist M.J."/>
            <person name="Hendrix D."/>
            <person name="Jurka J."/>
            <person name="Kapitonov V."/>
            <person name="Ovcharenko I."/>
            <person name="Putnam N.H."/>
            <person name="Shu S."/>
            <person name="Taher L."/>
            <person name="Blitz I.L."/>
            <person name="Blumberg B."/>
            <person name="Dichmann D.S."/>
            <person name="Dubchak I."/>
            <person name="Amaya E."/>
            <person name="Detter J.C."/>
            <person name="Fletcher R."/>
            <person name="Gerhard D.S."/>
            <person name="Goodstein D."/>
            <person name="Graves T."/>
            <person name="Grigoriev I.V."/>
            <person name="Grimwood J."/>
            <person name="Kawashima T."/>
            <person name="Lindquist E."/>
            <person name="Lucas S.M."/>
            <person name="Mead P.E."/>
            <person name="Mitros T."/>
            <person name="Ogino H."/>
            <person name="Ohta Y."/>
            <person name="Poliakov A.V."/>
            <person name="Pollet N."/>
            <person name="Robert J."/>
            <person name="Salamov A."/>
            <person name="Sater A.K."/>
            <person name="Schmutz J."/>
            <person name="Terry A."/>
            <person name="Vize P.D."/>
            <person name="Warren W.C."/>
            <person name="Wells D."/>
            <person name="Wills A."/>
            <person name="Wilson R.K."/>
            <person name="Zimmerman L.B."/>
            <person name="Zorn A.M."/>
            <person name="Grainger R."/>
            <person name="Grammer T."/>
            <person name="Khokha M.K."/>
            <person name="Richardson P.M."/>
            <person name="Rokhsar D.S."/>
        </authorList>
    </citation>
    <scope>NUCLEOTIDE SEQUENCE [LARGE SCALE GENOMIC DNA]</scope>
    <source>
        <strain evidence="13">Nigerian</strain>
    </source>
</reference>